<gene>
    <name evidence="2" type="ORF">K432DRAFT_18767</name>
</gene>
<name>A0A8E2JKA7_9PEZI</name>
<protein>
    <submittedName>
        <fullName evidence="2">Uncharacterized protein</fullName>
    </submittedName>
</protein>
<keyword evidence="3" id="KW-1185">Reference proteome</keyword>
<dbReference type="EMBL" id="KV744816">
    <property type="protein sequence ID" value="OCK85589.1"/>
    <property type="molecule type" value="Genomic_DNA"/>
</dbReference>
<feature type="chain" id="PRO_5034347442" evidence="1">
    <location>
        <begin position="19"/>
        <end position="162"/>
    </location>
</feature>
<proteinExistence type="predicted"/>
<evidence type="ECO:0000313" key="2">
    <source>
        <dbReference type="EMBL" id="OCK85589.1"/>
    </source>
</evidence>
<evidence type="ECO:0000313" key="3">
    <source>
        <dbReference type="Proteomes" id="UP000250266"/>
    </source>
</evidence>
<organism evidence="2 3">
    <name type="scientific">Lepidopterella palustris CBS 459.81</name>
    <dbReference type="NCBI Taxonomy" id="1314670"/>
    <lineage>
        <taxon>Eukaryota</taxon>
        <taxon>Fungi</taxon>
        <taxon>Dikarya</taxon>
        <taxon>Ascomycota</taxon>
        <taxon>Pezizomycotina</taxon>
        <taxon>Dothideomycetes</taxon>
        <taxon>Pleosporomycetidae</taxon>
        <taxon>Mytilinidiales</taxon>
        <taxon>Argynnaceae</taxon>
        <taxon>Lepidopterella</taxon>
    </lineage>
</organism>
<dbReference type="AlphaFoldDB" id="A0A8E2JKA7"/>
<reference evidence="2 3" key="1">
    <citation type="journal article" date="2016" name="Nat. Commun.">
        <title>Ectomycorrhizal ecology is imprinted in the genome of the dominant symbiotic fungus Cenococcum geophilum.</title>
        <authorList>
            <consortium name="DOE Joint Genome Institute"/>
            <person name="Peter M."/>
            <person name="Kohler A."/>
            <person name="Ohm R.A."/>
            <person name="Kuo A."/>
            <person name="Krutzmann J."/>
            <person name="Morin E."/>
            <person name="Arend M."/>
            <person name="Barry K.W."/>
            <person name="Binder M."/>
            <person name="Choi C."/>
            <person name="Clum A."/>
            <person name="Copeland A."/>
            <person name="Grisel N."/>
            <person name="Haridas S."/>
            <person name="Kipfer T."/>
            <person name="LaButti K."/>
            <person name="Lindquist E."/>
            <person name="Lipzen A."/>
            <person name="Maire R."/>
            <person name="Meier B."/>
            <person name="Mihaltcheva S."/>
            <person name="Molinier V."/>
            <person name="Murat C."/>
            <person name="Poggeler S."/>
            <person name="Quandt C.A."/>
            <person name="Sperisen C."/>
            <person name="Tritt A."/>
            <person name="Tisserant E."/>
            <person name="Crous P.W."/>
            <person name="Henrissat B."/>
            <person name="Nehls U."/>
            <person name="Egli S."/>
            <person name="Spatafora J.W."/>
            <person name="Grigoriev I.V."/>
            <person name="Martin F.M."/>
        </authorList>
    </citation>
    <scope>NUCLEOTIDE SEQUENCE [LARGE SCALE GENOMIC DNA]</scope>
    <source>
        <strain evidence="2 3">CBS 459.81</strain>
    </source>
</reference>
<feature type="signal peptide" evidence="1">
    <location>
        <begin position="1"/>
        <end position="18"/>
    </location>
</feature>
<sequence length="162" mass="18090">MCVVAELIWLLSSQIAQVDPPIHRGSRADDHITCLFMPVHANIHASSAWGNTYLSYAQGGVQPGGSHKKQTPTHSFVKEAQNSFLIHGFLFSDCAERPNHLTLSIGVSIEITIFCSDNEATSRGWMAIIPFPWTTSWSKEKLPADRVDEWTAMKFVEAYISR</sequence>
<dbReference type="Proteomes" id="UP000250266">
    <property type="component" value="Unassembled WGS sequence"/>
</dbReference>
<accession>A0A8E2JKA7</accession>
<keyword evidence="1" id="KW-0732">Signal</keyword>
<evidence type="ECO:0000256" key="1">
    <source>
        <dbReference type="SAM" id="SignalP"/>
    </source>
</evidence>